<dbReference type="InterPro" id="IPR050109">
    <property type="entry name" value="HTH-type_TetR-like_transc_reg"/>
</dbReference>
<name>A0A845QDX6_9HYPH</name>
<feature type="domain" description="HTH tetR-type" evidence="6">
    <location>
        <begin position="8"/>
        <end position="68"/>
    </location>
</feature>
<dbReference type="RefSeq" id="WP_160588698.1">
    <property type="nucleotide sequence ID" value="NZ_BMHN01000001.1"/>
</dbReference>
<keyword evidence="1" id="KW-0678">Repressor</keyword>
<reference evidence="7 8" key="1">
    <citation type="journal article" date="2016" name="Int. J. Syst. Evol. Microbiol.">
        <title>Pyruvatibacter mobilis gen. nov., sp. nov., a marine bacterium from the culture broth of Picochlorum sp. 122.</title>
        <authorList>
            <person name="Wang G."/>
            <person name="Tang M."/>
            <person name="Wu H."/>
            <person name="Dai S."/>
            <person name="Li T."/>
            <person name="Chen C."/>
            <person name="He H."/>
            <person name="Fan J."/>
            <person name="Xiang W."/>
            <person name="Li X."/>
        </authorList>
    </citation>
    <scope>NUCLEOTIDE SEQUENCE [LARGE SCALE GENOMIC DNA]</scope>
    <source>
        <strain evidence="7 8">GYP-11</strain>
    </source>
</reference>
<dbReference type="OrthoDB" id="9802947at2"/>
<dbReference type="SUPFAM" id="SSF46689">
    <property type="entry name" value="Homeodomain-like"/>
    <property type="match status" value="1"/>
</dbReference>
<dbReference type="InterPro" id="IPR001647">
    <property type="entry name" value="HTH_TetR"/>
</dbReference>
<keyword evidence="8" id="KW-1185">Reference proteome</keyword>
<dbReference type="InterPro" id="IPR036271">
    <property type="entry name" value="Tet_transcr_reg_TetR-rel_C_sf"/>
</dbReference>
<dbReference type="InterPro" id="IPR009057">
    <property type="entry name" value="Homeodomain-like_sf"/>
</dbReference>
<organism evidence="7 8">
    <name type="scientific">Pyruvatibacter mobilis</name>
    <dbReference type="NCBI Taxonomy" id="1712261"/>
    <lineage>
        <taxon>Bacteria</taxon>
        <taxon>Pseudomonadati</taxon>
        <taxon>Pseudomonadota</taxon>
        <taxon>Alphaproteobacteria</taxon>
        <taxon>Hyphomicrobiales</taxon>
        <taxon>Parvibaculaceae</taxon>
        <taxon>Pyruvatibacter</taxon>
    </lineage>
</organism>
<evidence type="ECO:0000256" key="5">
    <source>
        <dbReference type="PROSITE-ProRule" id="PRU00335"/>
    </source>
</evidence>
<evidence type="ECO:0000256" key="4">
    <source>
        <dbReference type="ARBA" id="ARBA00023163"/>
    </source>
</evidence>
<dbReference type="Pfam" id="PF13977">
    <property type="entry name" value="TetR_C_6"/>
    <property type="match status" value="1"/>
</dbReference>
<dbReference type="InterPro" id="IPR039538">
    <property type="entry name" value="BetI_C"/>
</dbReference>
<evidence type="ECO:0000256" key="3">
    <source>
        <dbReference type="ARBA" id="ARBA00023125"/>
    </source>
</evidence>
<dbReference type="AlphaFoldDB" id="A0A845QDX6"/>
<evidence type="ECO:0000313" key="8">
    <source>
        <dbReference type="Proteomes" id="UP000470384"/>
    </source>
</evidence>
<sequence length="196" mass="21032">MPKIVDHKARRAELVEASWKVIETEGLDGLTMRKVASAAGCTTGRITHYFPDREALVLAALRAANEAAKARTTALLAKDLPPRARLQKCVEEGLPLDKQRQREWKVWIAFWTAAASDPQLARENAIQTEAWVDALAALIADVAPGCDAGHEARILMGAINGIGLLTAISPTKQNRAGAVETLALHVEGLIARGGSD</sequence>
<proteinExistence type="predicted"/>
<dbReference type="Proteomes" id="UP000470384">
    <property type="component" value="Unassembled WGS sequence"/>
</dbReference>
<dbReference type="PROSITE" id="PS50977">
    <property type="entry name" value="HTH_TETR_2"/>
    <property type="match status" value="1"/>
</dbReference>
<comment type="caution">
    <text evidence="7">The sequence shown here is derived from an EMBL/GenBank/DDBJ whole genome shotgun (WGS) entry which is preliminary data.</text>
</comment>
<evidence type="ECO:0000313" key="7">
    <source>
        <dbReference type="EMBL" id="NBG96647.1"/>
    </source>
</evidence>
<keyword evidence="3 5" id="KW-0238">DNA-binding</keyword>
<evidence type="ECO:0000256" key="2">
    <source>
        <dbReference type="ARBA" id="ARBA00023015"/>
    </source>
</evidence>
<keyword evidence="2" id="KW-0805">Transcription regulation</keyword>
<dbReference type="Pfam" id="PF00440">
    <property type="entry name" value="TetR_N"/>
    <property type="match status" value="1"/>
</dbReference>
<dbReference type="GO" id="GO:0000976">
    <property type="term" value="F:transcription cis-regulatory region binding"/>
    <property type="evidence" value="ECO:0007669"/>
    <property type="project" value="TreeGrafter"/>
</dbReference>
<keyword evidence="4" id="KW-0804">Transcription</keyword>
<dbReference type="GO" id="GO:0003700">
    <property type="term" value="F:DNA-binding transcription factor activity"/>
    <property type="evidence" value="ECO:0007669"/>
    <property type="project" value="TreeGrafter"/>
</dbReference>
<dbReference type="GeneID" id="300653848"/>
<dbReference type="Gene3D" id="1.10.357.10">
    <property type="entry name" value="Tetracycline Repressor, domain 2"/>
    <property type="match status" value="1"/>
</dbReference>
<accession>A0A845QDX6</accession>
<dbReference type="SUPFAM" id="SSF48498">
    <property type="entry name" value="Tetracyclin repressor-like, C-terminal domain"/>
    <property type="match status" value="1"/>
</dbReference>
<dbReference type="PANTHER" id="PTHR30055">
    <property type="entry name" value="HTH-TYPE TRANSCRIPTIONAL REGULATOR RUTR"/>
    <property type="match status" value="1"/>
</dbReference>
<protein>
    <submittedName>
        <fullName evidence="7">TetR family transcriptional regulator</fullName>
    </submittedName>
</protein>
<dbReference type="EMBL" id="WXYQ01000011">
    <property type="protein sequence ID" value="NBG96647.1"/>
    <property type="molecule type" value="Genomic_DNA"/>
</dbReference>
<dbReference type="PANTHER" id="PTHR30055:SF228">
    <property type="entry name" value="TRANSCRIPTIONAL REGULATOR-RELATED"/>
    <property type="match status" value="1"/>
</dbReference>
<gene>
    <name evidence="7" type="ORF">GTQ45_12970</name>
</gene>
<feature type="DNA-binding region" description="H-T-H motif" evidence="5">
    <location>
        <begin position="31"/>
        <end position="50"/>
    </location>
</feature>
<evidence type="ECO:0000259" key="6">
    <source>
        <dbReference type="PROSITE" id="PS50977"/>
    </source>
</evidence>
<evidence type="ECO:0000256" key="1">
    <source>
        <dbReference type="ARBA" id="ARBA00022491"/>
    </source>
</evidence>